<evidence type="ECO:0008006" key="4">
    <source>
        <dbReference type="Google" id="ProtNLM"/>
    </source>
</evidence>
<accession>A0ABV4SCY7</accession>
<proteinExistence type="predicted"/>
<protein>
    <recommendedName>
        <fullName evidence="4">Integrase</fullName>
    </recommendedName>
</protein>
<reference evidence="2 3" key="1">
    <citation type="submission" date="2024-08" db="EMBL/GenBank/DDBJ databases">
        <title>Genome sequence of Streptomyces aureus CACIA-1.46HGO.</title>
        <authorList>
            <person name="Evangelista-Martinez Z."/>
        </authorList>
    </citation>
    <scope>NUCLEOTIDE SEQUENCE [LARGE SCALE GENOMIC DNA]</scope>
    <source>
        <strain evidence="2 3">CACIA-1.46HGO</strain>
    </source>
</reference>
<keyword evidence="3" id="KW-1185">Reference proteome</keyword>
<dbReference type="Proteomes" id="UP001571476">
    <property type="component" value="Unassembled WGS sequence"/>
</dbReference>
<evidence type="ECO:0000313" key="2">
    <source>
        <dbReference type="EMBL" id="MFA3836304.1"/>
    </source>
</evidence>
<feature type="region of interest" description="Disordered" evidence="1">
    <location>
        <begin position="1"/>
        <end position="46"/>
    </location>
</feature>
<gene>
    <name evidence="2" type="ORF">ACEG43_08960</name>
</gene>
<sequence length="46" mass="5701">MRRVTINKPVAKTSTTRRQQQEDAAERRHDRPEVRKDIRRTWWPDE</sequence>
<evidence type="ECO:0000256" key="1">
    <source>
        <dbReference type="SAM" id="MobiDB-lite"/>
    </source>
</evidence>
<evidence type="ECO:0000313" key="3">
    <source>
        <dbReference type="Proteomes" id="UP001571476"/>
    </source>
</evidence>
<feature type="compositionally biased region" description="Basic and acidic residues" evidence="1">
    <location>
        <begin position="19"/>
        <end position="46"/>
    </location>
</feature>
<dbReference type="EMBL" id="JBGOSP010000004">
    <property type="protein sequence ID" value="MFA3836304.1"/>
    <property type="molecule type" value="Genomic_DNA"/>
</dbReference>
<dbReference type="RefSeq" id="WP_326713761.1">
    <property type="nucleotide sequence ID" value="NZ_JBGOSP010000004.1"/>
</dbReference>
<comment type="caution">
    <text evidence="2">The sequence shown here is derived from an EMBL/GenBank/DDBJ whole genome shotgun (WGS) entry which is preliminary data.</text>
</comment>
<name>A0ABV4SCY7_9ACTN</name>
<organism evidence="2 3">
    <name type="scientific">Streptomyces aureus</name>
    <dbReference type="NCBI Taxonomy" id="193461"/>
    <lineage>
        <taxon>Bacteria</taxon>
        <taxon>Bacillati</taxon>
        <taxon>Actinomycetota</taxon>
        <taxon>Actinomycetes</taxon>
        <taxon>Kitasatosporales</taxon>
        <taxon>Streptomycetaceae</taxon>
        <taxon>Streptomyces</taxon>
    </lineage>
</organism>